<proteinExistence type="predicted"/>
<dbReference type="EMBL" id="JAKXMK010000029">
    <property type="protein sequence ID" value="MCH6170009.1"/>
    <property type="molecule type" value="Genomic_DNA"/>
</dbReference>
<organism evidence="2 3">
    <name type="scientific">Pseudonocardia alaniniphila</name>
    <dbReference type="NCBI Taxonomy" id="75291"/>
    <lineage>
        <taxon>Bacteria</taxon>
        <taxon>Bacillati</taxon>
        <taxon>Actinomycetota</taxon>
        <taxon>Actinomycetes</taxon>
        <taxon>Pseudonocardiales</taxon>
        <taxon>Pseudonocardiaceae</taxon>
        <taxon>Pseudonocardia</taxon>
    </lineage>
</organism>
<dbReference type="Pfam" id="PF25873">
    <property type="entry name" value="WHD_MalT"/>
    <property type="match status" value="1"/>
</dbReference>
<comment type="caution">
    <text evidence="2">The sequence shown here is derived from an EMBL/GenBank/DDBJ whole genome shotgun (WGS) entry which is preliminary data.</text>
</comment>
<dbReference type="Proteomes" id="UP001299970">
    <property type="component" value="Unassembled WGS sequence"/>
</dbReference>
<sequence length="871" mass="91983">MGHVPRCKTTPPVPPPEFVARPALSDILQRGLERPLTLVCAPPGFGKTLVLADWVRTSEVPSAWLALDEKDDDPRRLWGGVLAALRSCPAVPPSSRLCRLVPSRTTVGLDFLDDLLDGLDTLPVRVQLVLDGTHHLRAPEVRHGLQTLVRATRSGLRLVLAGRVDPALPVARLRLEERLCELRAEQLRFSPDETAALLARCGLRLTPPQAGLLHARTGGWATGLQLAALALRGHPDPDAFLADFSGDAQPVAEYLVGEVLSQIPEDERELLRRTSICDVLPAELAIELSGRDDAPAVLDRLERDTGLVVRTDGHGVDRNGGYRTQELLRSYLLADLERCTPGARIRLHGRAAEWSADHGRSSVALRHAVDAGDAGRIARLLQHSAAELAARGDHTVLRHALDAAGTLAEGAGADPRAALVGALLHLGHGNRVAARAALRRSRKPPDDGDQVGADLTVLHRAAERLAGIGPVPSPEEPTPADPVLAAWTLAGRAVAYLATGVVLAGQAELEASLQLARDQRLHLLEVHCLTLIGVSACVLGDLPAAETAATEAVDSEAAARHGDCSAWATAAQAVRAHAAVLRARPTVALQATADGLRGAPDDIDPVVRFAMRTARGAALADTGDRTAGLMELQHARTELGEDPVPAPLAATAAVLEHRAALLLGHATAALTTAGWLAARSPACGELAVMRAWSEAASGTGAAAPNVLRSAVEPVLDGRIPSLLPYTIVEAWLVVARAAIATDERSAARHAVQTALELAEPQDALRPFALVGPELRAVLVDQLGGTEDRGAFAVRALAAGRDSAPHPAAELSAREREVLARLPSLHNLDEIADDLDVSLNTIKSHVRAIYGKLGVSSRRTAVLTAHEQGLLT</sequence>
<dbReference type="PROSITE" id="PS50043">
    <property type="entry name" value="HTH_LUXR_2"/>
    <property type="match status" value="1"/>
</dbReference>
<protein>
    <submittedName>
        <fullName evidence="2">LuxR C-terminal-related transcriptional regulator</fullName>
    </submittedName>
</protein>
<dbReference type="InterPro" id="IPR016032">
    <property type="entry name" value="Sig_transdc_resp-reg_C-effctor"/>
</dbReference>
<feature type="domain" description="HTH luxR-type" evidence="1">
    <location>
        <begin position="803"/>
        <end position="868"/>
    </location>
</feature>
<name>A0ABS9TN84_9PSEU</name>
<evidence type="ECO:0000313" key="3">
    <source>
        <dbReference type="Proteomes" id="UP001299970"/>
    </source>
</evidence>
<dbReference type="Gene3D" id="1.10.10.10">
    <property type="entry name" value="Winged helix-like DNA-binding domain superfamily/Winged helix DNA-binding domain"/>
    <property type="match status" value="1"/>
</dbReference>
<dbReference type="Pfam" id="PF00196">
    <property type="entry name" value="GerE"/>
    <property type="match status" value="1"/>
</dbReference>
<accession>A0ABS9TN84</accession>
<evidence type="ECO:0000313" key="2">
    <source>
        <dbReference type="EMBL" id="MCH6170009.1"/>
    </source>
</evidence>
<keyword evidence="3" id="KW-1185">Reference proteome</keyword>
<evidence type="ECO:0000259" key="1">
    <source>
        <dbReference type="PROSITE" id="PS50043"/>
    </source>
</evidence>
<dbReference type="SUPFAM" id="SSF46894">
    <property type="entry name" value="C-terminal effector domain of the bipartite response regulators"/>
    <property type="match status" value="1"/>
</dbReference>
<dbReference type="InterPro" id="IPR036388">
    <property type="entry name" value="WH-like_DNA-bd_sf"/>
</dbReference>
<dbReference type="CDD" id="cd06170">
    <property type="entry name" value="LuxR_C_like"/>
    <property type="match status" value="1"/>
</dbReference>
<dbReference type="InterPro" id="IPR059106">
    <property type="entry name" value="WHD_MalT"/>
</dbReference>
<gene>
    <name evidence="2" type="ORF">MMF94_30280</name>
</gene>
<dbReference type="RefSeq" id="WP_241040763.1">
    <property type="nucleotide sequence ID" value="NZ_JAKXMK010000029.1"/>
</dbReference>
<reference evidence="2 3" key="1">
    <citation type="submission" date="2022-03" db="EMBL/GenBank/DDBJ databases">
        <title>Pseudonocardia alaer sp. nov., a novel actinomycete isolated from reed forest soil.</title>
        <authorList>
            <person name="Wang L."/>
        </authorList>
    </citation>
    <scope>NUCLEOTIDE SEQUENCE [LARGE SCALE GENOMIC DNA]</scope>
    <source>
        <strain evidence="2 3">Y-16303</strain>
    </source>
</reference>
<dbReference type="SMART" id="SM00421">
    <property type="entry name" value="HTH_LUXR"/>
    <property type="match status" value="1"/>
</dbReference>
<dbReference type="InterPro" id="IPR000792">
    <property type="entry name" value="Tscrpt_reg_LuxR_C"/>
</dbReference>